<comment type="caution">
    <text evidence="3">The sequence shown here is derived from an EMBL/GenBank/DDBJ whole genome shotgun (WGS) entry which is preliminary data.</text>
</comment>
<evidence type="ECO:0000313" key="4">
    <source>
        <dbReference type="Proteomes" id="UP000218677"/>
    </source>
</evidence>
<dbReference type="RefSeq" id="WP_096651483.1">
    <property type="nucleotide sequence ID" value="NZ_NWUX01000007.1"/>
</dbReference>
<dbReference type="SUPFAM" id="SSF52499">
    <property type="entry name" value="Isochorismatase-like hydrolases"/>
    <property type="match status" value="1"/>
</dbReference>
<keyword evidence="1 3" id="KW-0378">Hydrolase</keyword>
<dbReference type="Pfam" id="PF00857">
    <property type="entry name" value="Isochorismatase"/>
    <property type="match status" value="1"/>
</dbReference>
<dbReference type="InterPro" id="IPR050272">
    <property type="entry name" value="Isochorismatase-like_hydrls"/>
</dbReference>
<dbReference type="GO" id="GO:0016787">
    <property type="term" value="F:hydrolase activity"/>
    <property type="evidence" value="ECO:0007669"/>
    <property type="project" value="UniProtKB-KW"/>
</dbReference>
<dbReference type="PANTHER" id="PTHR43540:SF1">
    <property type="entry name" value="ISOCHORISMATASE HYDROLASE"/>
    <property type="match status" value="1"/>
</dbReference>
<evidence type="ECO:0000313" key="3">
    <source>
        <dbReference type="EMBL" id="PCF95787.1"/>
    </source>
</evidence>
<keyword evidence="4" id="KW-1185">Reference proteome</keyword>
<dbReference type="PANTHER" id="PTHR43540">
    <property type="entry name" value="PEROXYUREIDOACRYLATE/UREIDOACRYLATE AMIDOHYDROLASE-RELATED"/>
    <property type="match status" value="1"/>
</dbReference>
<dbReference type="OrthoDB" id="9791276at2"/>
<evidence type="ECO:0000256" key="1">
    <source>
        <dbReference type="ARBA" id="ARBA00022801"/>
    </source>
</evidence>
<reference evidence="4" key="1">
    <citation type="submission" date="2017-09" db="EMBL/GenBank/DDBJ databases">
        <authorList>
            <person name="Cho G.-S."/>
            <person name="Oguntoyinbo F.A."/>
            <person name="Cnockaert M."/>
            <person name="Kabisch J."/>
            <person name="Neve H."/>
            <person name="Bockelmann W."/>
            <person name="Wenning M."/>
            <person name="Franz C.M."/>
            <person name="Vandamme P."/>
        </authorList>
    </citation>
    <scope>NUCLEOTIDE SEQUENCE [LARGE SCALE GENOMIC DNA]</scope>
    <source>
        <strain evidence="4">MBT G8648</strain>
    </source>
</reference>
<feature type="domain" description="Isochorismatase-like" evidence="2">
    <location>
        <begin position="4"/>
        <end position="175"/>
    </location>
</feature>
<accession>A0A2A4HN22</accession>
<gene>
    <name evidence="3" type="ORF">CPA45_10405</name>
</gene>
<dbReference type="CDD" id="cd01014">
    <property type="entry name" value="nicotinamidase_related"/>
    <property type="match status" value="1"/>
</dbReference>
<dbReference type="Proteomes" id="UP000218677">
    <property type="component" value="Unassembled WGS sequence"/>
</dbReference>
<dbReference type="InterPro" id="IPR000868">
    <property type="entry name" value="Isochorismatase-like_dom"/>
</dbReference>
<dbReference type="EMBL" id="NWUX01000007">
    <property type="protein sequence ID" value="PCF95787.1"/>
    <property type="molecule type" value="Genomic_DNA"/>
</dbReference>
<dbReference type="AlphaFoldDB" id="A0A2A4HN22"/>
<protein>
    <submittedName>
        <fullName evidence="3">Cysteine hydrolase</fullName>
    </submittedName>
</protein>
<sequence length="188" mass="20542">MSCSALIIIDMQRGMSETSVGERNNPDAEGNIYRLLTVWRKVRWPVVHVRHISRTPGSPFWPGQSGSEFQPALAPLPSEHVVEKNVPDAFVHSGLERWLQVRGIQQLVIVGVSTSNSVEASARMAGNLGFATQVISDATFTFAKHDYAGTYRTADEVHAMSLANLAGEYATILTTCDALSLIDFSPQV</sequence>
<evidence type="ECO:0000259" key="2">
    <source>
        <dbReference type="Pfam" id="PF00857"/>
    </source>
</evidence>
<proteinExistence type="predicted"/>
<organism evidence="3 4">
    <name type="scientific">Vreelandella nigrificans</name>
    <dbReference type="NCBI Taxonomy" id="2042704"/>
    <lineage>
        <taxon>Bacteria</taxon>
        <taxon>Pseudomonadati</taxon>
        <taxon>Pseudomonadota</taxon>
        <taxon>Gammaproteobacteria</taxon>
        <taxon>Oceanospirillales</taxon>
        <taxon>Halomonadaceae</taxon>
        <taxon>Vreelandella</taxon>
    </lineage>
</organism>
<dbReference type="Gene3D" id="3.40.50.850">
    <property type="entry name" value="Isochorismatase-like"/>
    <property type="match status" value="1"/>
</dbReference>
<dbReference type="InterPro" id="IPR036380">
    <property type="entry name" value="Isochorismatase-like_sf"/>
</dbReference>
<name>A0A2A4HN22_9GAMM</name>